<dbReference type="NCBIfam" id="NF003451">
    <property type="entry name" value="PRK05022.1"/>
    <property type="match status" value="1"/>
</dbReference>
<dbReference type="SMART" id="SM00382">
    <property type="entry name" value="AAA"/>
    <property type="match status" value="1"/>
</dbReference>
<dbReference type="InterPro" id="IPR029016">
    <property type="entry name" value="GAF-like_dom_sf"/>
</dbReference>
<dbReference type="SMART" id="SM00065">
    <property type="entry name" value="GAF"/>
    <property type="match status" value="1"/>
</dbReference>
<dbReference type="Pfam" id="PF25601">
    <property type="entry name" value="AAA_lid_14"/>
    <property type="match status" value="1"/>
</dbReference>
<dbReference type="PROSITE" id="PS00688">
    <property type="entry name" value="SIGMA54_INTERACT_3"/>
    <property type="match status" value="1"/>
</dbReference>
<dbReference type="Gene3D" id="3.40.50.300">
    <property type="entry name" value="P-loop containing nucleotide triphosphate hydrolases"/>
    <property type="match status" value="1"/>
</dbReference>
<accession>A0ABR6RJC2</accession>
<name>A0ABR6RJC2_9BURK</name>
<dbReference type="CDD" id="cd00009">
    <property type="entry name" value="AAA"/>
    <property type="match status" value="1"/>
</dbReference>
<evidence type="ECO:0000256" key="1">
    <source>
        <dbReference type="ARBA" id="ARBA00022741"/>
    </source>
</evidence>
<evidence type="ECO:0000313" key="7">
    <source>
        <dbReference type="EMBL" id="MBB6579275.1"/>
    </source>
</evidence>
<dbReference type="EMBL" id="JACHKZ010000026">
    <property type="protein sequence ID" value="MBB6579275.1"/>
    <property type="molecule type" value="Genomic_DNA"/>
</dbReference>
<dbReference type="InterPro" id="IPR025944">
    <property type="entry name" value="Sigma_54_int_dom_CS"/>
</dbReference>
<evidence type="ECO:0000256" key="4">
    <source>
        <dbReference type="ARBA" id="ARBA00023125"/>
    </source>
</evidence>
<reference evidence="7 8" key="1">
    <citation type="submission" date="2020-08" db="EMBL/GenBank/DDBJ databases">
        <title>Functional genomics of gut bacteria from endangered species of beetles.</title>
        <authorList>
            <person name="Carlos-Shanley C."/>
        </authorList>
    </citation>
    <scope>NUCLEOTIDE SEQUENCE [LARGE SCALE GENOMIC DNA]</scope>
    <source>
        <strain evidence="7 8">S00124</strain>
    </source>
</reference>
<dbReference type="SUPFAM" id="SSF46689">
    <property type="entry name" value="Homeodomain-like"/>
    <property type="match status" value="1"/>
</dbReference>
<keyword evidence="3" id="KW-0805">Transcription regulation</keyword>
<dbReference type="RefSeq" id="WP_184710495.1">
    <property type="nucleotide sequence ID" value="NZ_JACHKZ010000026.1"/>
</dbReference>
<dbReference type="InterPro" id="IPR003593">
    <property type="entry name" value="AAA+_ATPase"/>
</dbReference>
<dbReference type="Gene3D" id="3.30.450.40">
    <property type="match status" value="1"/>
</dbReference>
<dbReference type="InterPro" id="IPR027417">
    <property type="entry name" value="P-loop_NTPase"/>
</dbReference>
<keyword evidence="2" id="KW-0067">ATP-binding</keyword>
<dbReference type="PROSITE" id="PS00675">
    <property type="entry name" value="SIGMA54_INTERACT_1"/>
    <property type="match status" value="1"/>
</dbReference>
<dbReference type="Proteomes" id="UP000562492">
    <property type="component" value="Unassembled WGS sequence"/>
</dbReference>
<keyword evidence="4" id="KW-0238">DNA-binding</keyword>
<dbReference type="Gene3D" id="1.10.8.60">
    <property type="match status" value="1"/>
</dbReference>
<protein>
    <submittedName>
        <fullName evidence="7">Anaerobic nitric oxide reductase transcription regulator</fullName>
    </submittedName>
</protein>
<evidence type="ECO:0000256" key="5">
    <source>
        <dbReference type="ARBA" id="ARBA00023163"/>
    </source>
</evidence>
<dbReference type="SUPFAM" id="SSF52540">
    <property type="entry name" value="P-loop containing nucleoside triphosphate hydrolases"/>
    <property type="match status" value="1"/>
</dbReference>
<dbReference type="InterPro" id="IPR009057">
    <property type="entry name" value="Homeodomain-like_sf"/>
</dbReference>
<organism evidence="7 8">
    <name type="scientific">Comamonas odontotermitis</name>
    <dbReference type="NCBI Taxonomy" id="379895"/>
    <lineage>
        <taxon>Bacteria</taxon>
        <taxon>Pseudomonadati</taxon>
        <taxon>Pseudomonadota</taxon>
        <taxon>Betaproteobacteria</taxon>
        <taxon>Burkholderiales</taxon>
        <taxon>Comamonadaceae</taxon>
        <taxon>Comamonas</taxon>
    </lineage>
</organism>
<evidence type="ECO:0000256" key="3">
    <source>
        <dbReference type="ARBA" id="ARBA00023015"/>
    </source>
</evidence>
<gene>
    <name evidence="7" type="ORF">HNP33_003385</name>
</gene>
<dbReference type="InterPro" id="IPR002078">
    <property type="entry name" value="Sigma_54_int"/>
</dbReference>
<comment type="caution">
    <text evidence="7">The sequence shown here is derived from an EMBL/GenBank/DDBJ whole genome shotgun (WGS) entry which is preliminary data.</text>
</comment>
<sequence length="540" mass="58012">MTSSKILNAVIPLVADLAQELSERERLRRLLAALRTLLPADAVALLRLEGEWLRPVAMDGLVPDALGRRFKVAEHPRLAQLLAAGQAMRFAPDSPLPDPYDGLIAHSLHQGPLHVHDCMGCVLQTGGLAWGLLTLDALQPGRFEGSQALELLQAFSNLAAATVATAERVQQISLAARNANAPAARGPAPGAHGMRQILGSSPAIRQLQKHISLVAASDLAVLITGETGTGKELVAQAVHAQSARADRPLISINCAALPDNLVESELFGHVRGAFTGALAERRGKFEQAHQGTLFLDEVGELSLPVQAKLLRVLQSGQLQRLGSDREHLVDVRVIAATNRDLADEVRAGRMRADFYHRLCVYPLVVPPLRERDSDTLVLAGSFLEENRSRLQLGGLRLDSAAQAALLRYPWPGNVRELEHCISRAVLKALSRTLPQGKDRARPRMLSIGEEDLWDAAAAAPMPPGLAAAAPLASAAAPTAEPASTLVAGQGLRDSIQAYERQLVSASLARHNGSWAAAARELQLDRANLQRLAKRLGIERH</sequence>
<dbReference type="Pfam" id="PF01590">
    <property type="entry name" value="GAF"/>
    <property type="match status" value="1"/>
</dbReference>
<dbReference type="PANTHER" id="PTHR32071">
    <property type="entry name" value="TRANSCRIPTIONAL REGULATORY PROTEIN"/>
    <property type="match status" value="1"/>
</dbReference>
<dbReference type="SUPFAM" id="SSF55781">
    <property type="entry name" value="GAF domain-like"/>
    <property type="match status" value="1"/>
</dbReference>
<keyword evidence="5" id="KW-0804">Transcription</keyword>
<feature type="domain" description="Sigma-54 factor interaction" evidence="6">
    <location>
        <begin position="197"/>
        <end position="426"/>
    </location>
</feature>
<evidence type="ECO:0000256" key="2">
    <source>
        <dbReference type="ARBA" id="ARBA00022840"/>
    </source>
</evidence>
<dbReference type="InterPro" id="IPR025662">
    <property type="entry name" value="Sigma_54_int_dom_ATP-bd_1"/>
</dbReference>
<dbReference type="PANTHER" id="PTHR32071:SF35">
    <property type="entry name" value="ANAEROBIC NITRIC OXIDE REDUCTASE TRANSCRIPTION REGULATOR NORR"/>
    <property type="match status" value="1"/>
</dbReference>
<dbReference type="Gene3D" id="1.10.10.60">
    <property type="entry name" value="Homeodomain-like"/>
    <property type="match status" value="1"/>
</dbReference>
<dbReference type="PROSITE" id="PS50045">
    <property type="entry name" value="SIGMA54_INTERACT_4"/>
    <property type="match status" value="1"/>
</dbReference>
<dbReference type="InterPro" id="IPR003018">
    <property type="entry name" value="GAF"/>
</dbReference>
<keyword evidence="8" id="KW-1185">Reference proteome</keyword>
<dbReference type="InterPro" id="IPR058031">
    <property type="entry name" value="AAA_lid_NorR"/>
</dbReference>
<proteinExistence type="predicted"/>
<evidence type="ECO:0000313" key="8">
    <source>
        <dbReference type="Proteomes" id="UP000562492"/>
    </source>
</evidence>
<dbReference type="Pfam" id="PF00158">
    <property type="entry name" value="Sigma54_activat"/>
    <property type="match status" value="1"/>
</dbReference>
<keyword evidence="1" id="KW-0547">Nucleotide-binding</keyword>
<evidence type="ECO:0000259" key="6">
    <source>
        <dbReference type="PROSITE" id="PS50045"/>
    </source>
</evidence>